<keyword evidence="6" id="KW-1185">Reference proteome</keyword>
<dbReference type="GO" id="GO:0046872">
    <property type="term" value="F:metal ion binding"/>
    <property type="evidence" value="ECO:0007669"/>
    <property type="project" value="UniProtKB-KW"/>
</dbReference>
<dbReference type="RefSeq" id="WP_092158004.1">
    <property type="nucleotide sequence ID" value="NZ_FNGA01000001.1"/>
</dbReference>
<dbReference type="InterPro" id="IPR006963">
    <property type="entry name" value="Mopterin_OxRdtase_4Fe-4S_dom"/>
</dbReference>
<evidence type="ECO:0000313" key="5">
    <source>
        <dbReference type="EMBL" id="SDK47059.1"/>
    </source>
</evidence>
<dbReference type="InterPro" id="IPR009010">
    <property type="entry name" value="Asp_de-COase-like_dom_sf"/>
</dbReference>
<dbReference type="Gene3D" id="3.40.228.10">
    <property type="entry name" value="Dimethylsulfoxide Reductase, domain 2"/>
    <property type="match status" value="1"/>
</dbReference>
<keyword evidence="1" id="KW-0479">Metal-binding</keyword>
<accession>A0A1G9C5W5</accession>
<dbReference type="Proteomes" id="UP000199053">
    <property type="component" value="Unassembled WGS sequence"/>
</dbReference>
<gene>
    <name evidence="5" type="ORF">SAMN05660337_0555</name>
</gene>
<dbReference type="Pfam" id="PF04879">
    <property type="entry name" value="Molybdop_Fe4S4"/>
    <property type="match status" value="1"/>
</dbReference>
<dbReference type="Gene3D" id="2.20.25.90">
    <property type="entry name" value="ADC-like domains"/>
    <property type="match status" value="1"/>
</dbReference>
<dbReference type="OrthoDB" id="9810782at2"/>
<dbReference type="STRING" id="246191.SAMN05660337_0555"/>
<name>A0A1G9C5W5_9BACT</name>
<dbReference type="InterPro" id="IPR050612">
    <property type="entry name" value="Prok_Mopterin_Oxidored"/>
</dbReference>
<proteinExistence type="predicted"/>
<keyword evidence="2" id="KW-0408">Iron</keyword>
<dbReference type="InterPro" id="IPR006656">
    <property type="entry name" value="Mopterin_OxRdtase"/>
</dbReference>
<dbReference type="SUPFAM" id="SSF50692">
    <property type="entry name" value="ADC-like"/>
    <property type="match status" value="1"/>
</dbReference>
<feature type="domain" description="4Fe-4S Mo/W bis-MGD-type" evidence="4">
    <location>
        <begin position="1"/>
        <end position="55"/>
    </location>
</feature>
<dbReference type="SMART" id="SM00926">
    <property type="entry name" value="Molybdop_Fe4S4"/>
    <property type="match status" value="1"/>
</dbReference>
<organism evidence="5 6">
    <name type="scientific">Maridesulfovibrio ferrireducens</name>
    <dbReference type="NCBI Taxonomy" id="246191"/>
    <lineage>
        <taxon>Bacteria</taxon>
        <taxon>Pseudomonadati</taxon>
        <taxon>Thermodesulfobacteriota</taxon>
        <taxon>Desulfovibrionia</taxon>
        <taxon>Desulfovibrionales</taxon>
        <taxon>Desulfovibrionaceae</taxon>
        <taxon>Maridesulfovibrio</taxon>
    </lineage>
</organism>
<evidence type="ECO:0000256" key="3">
    <source>
        <dbReference type="ARBA" id="ARBA00023014"/>
    </source>
</evidence>
<dbReference type="SUPFAM" id="SSF53706">
    <property type="entry name" value="Formate dehydrogenase/DMSO reductase, domains 1-3"/>
    <property type="match status" value="1"/>
</dbReference>
<dbReference type="GO" id="GO:0016491">
    <property type="term" value="F:oxidoreductase activity"/>
    <property type="evidence" value="ECO:0007669"/>
    <property type="project" value="InterPro"/>
</dbReference>
<dbReference type="Gene3D" id="3.40.50.740">
    <property type="match status" value="1"/>
</dbReference>
<keyword evidence="3" id="KW-0411">Iron-sulfur</keyword>
<reference evidence="6" key="1">
    <citation type="submission" date="2016-10" db="EMBL/GenBank/DDBJ databases">
        <authorList>
            <person name="Varghese N."/>
            <person name="Submissions S."/>
        </authorList>
    </citation>
    <scope>NUCLEOTIDE SEQUENCE [LARGE SCALE GENOMIC DNA]</scope>
    <source>
        <strain evidence="6">DSM 16995</strain>
    </source>
</reference>
<evidence type="ECO:0000256" key="2">
    <source>
        <dbReference type="ARBA" id="ARBA00023004"/>
    </source>
</evidence>
<dbReference type="AlphaFoldDB" id="A0A1G9C5W5"/>
<evidence type="ECO:0000313" key="6">
    <source>
        <dbReference type="Proteomes" id="UP000199053"/>
    </source>
</evidence>
<dbReference type="PROSITE" id="PS51669">
    <property type="entry name" value="4FE4S_MOW_BIS_MGD"/>
    <property type="match status" value="1"/>
</dbReference>
<evidence type="ECO:0000256" key="1">
    <source>
        <dbReference type="ARBA" id="ARBA00022723"/>
    </source>
</evidence>
<evidence type="ECO:0000259" key="4">
    <source>
        <dbReference type="PROSITE" id="PS51669"/>
    </source>
</evidence>
<dbReference type="Pfam" id="PF00384">
    <property type="entry name" value="Molybdopterin"/>
    <property type="match status" value="1"/>
</dbReference>
<dbReference type="PANTHER" id="PTHR43742">
    <property type="entry name" value="TRIMETHYLAMINE-N-OXIDE REDUCTASE"/>
    <property type="match status" value="1"/>
</dbReference>
<dbReference type="PANTHER" id="PTHR43742:SF6">
    <property type="entry name" value="OXIDOREDUCTASE YYAE-RELATED"/>
    <property type="match status" value="1"/>
</dbReference>
<sequence length="629" mass="70017">MKISACSLDCPDSCSFVVETKNNKITLKGNPEHPVTKGFICAKGKNLLKRINHPDRITNPLLKKNGSFESISWEEAFKLCADKLNSLDPQKILHVRGYGYRGVLADASNVFFRTLGSLETYGSLCDEAGCEAIVKTFGSLEQNDLSELSNADIIINWGKDLSRSSLHTAAYIKDARKKGKLVISISPGGDGNEKFSDKIITIRPGTDRFLAAALIKILLESNEVSPKAIEKCSGLEPFKKLIQGYDLNLLCELCGVELKTARELSNAYISDKKVSSLIGWGVQRYTFGGENISYICSLCALSGQMGQSGTGFYYNISSGRNFSSWAATPETKNDNNVLLQKLESELSKREKKVKFIWIDGVNLANQTPNCESAARTLENCEFVVTVDAFMNDTAMRSDLILPCALTMERDEIIGSALHNYINWSAKVLTPRGSVKSDFEIIRTLATMILEKNLIPEAELCFKKALESSSTPFTFEQLKKKGFAKCDWPSVAYENLNFKSNDEKFTLPIKLSVEESNGKGFNLLSLLRKNYLHSQIPEEYQTGTPELFISPESPYLNDLKEGEEAMLTTKLGSMKIKICFDETIHPDAAIIRRGGWLKHDRSSNKIIEPLITDLGFGTAYYSQKAWLEKI</sequence>
<dbReference type="Gene3D" id="3.30.2070.10">
    <property type="entry name" value="Formate dehydrogenase/DMSO reductase"/>
    <property type="match status" value="1"/>
</dbReference>
<dbReference type="GO" id="GO:0051536">
    <property type="term" value="F:iron-sulfur cluster binding"/>
    <property type="evidence" value="ECO:0007669"/>
    <property type="project" value="UniProtKB-KW"/>
</dbReference>
<protein>
    <submittedName>
        <fullName evidence="5">Anaerobic selenocysteine-containing dehydrogenase</fullName>
    </submittedName>
</protein>
<dbReference type="EMBL" id="FNGA01000001">
    <property type="protein sequence ID" value="SDK47059.1"/>
    <property type="molecule type" value="Genomic_DNA"/>
</dbReference>